<evidence type="ECO:0000313" key="8">
    <source>
        <dbReference type="EMBL" id="KTD19783.1"/>
    </source>
</evidence>
<keyword evidence="2" id="KW-0813">Transport</keyword>
<keyword evidence="9" id="KW-1185">Reference proteome</keyword>
<evidence type="ECO:0000256" key="5">
    <source>
        <dbReference type="ARBA" id="ARBA00022989"/>
    </source>
</evidence>
<evidence type="ECO:0000256" key="2">
    <source>
        <dbReference type="ARBA" id="ARBA00022448"/>
    </source>
</evidence>
<dbReference type="Proteomes" id="UP000054997">
    <property type="component" value="Unassembled WGS sequence"/>
</dbReference>
<evidence type="ECO:0000256" key="7">
    <source>
        <dbReference type="ARBA" id="ARBA00023136"/>
    </source>
</evidence>
<dbReference type="Pfam" id="PF02416">
    <property type="entry name" value="TatA_B_E"/>
    <property type="match status" value="1"/>
</dbReference>
<evidence type="ECO:0000256" key="1">
    <source>
        <dbReference type="ARBA" id="ARBA00004167"/>
    </source>
</evidence>
<dbReference type="STRING" id="45068.Llon_1955"/>
<sequence length="89" mass="10114">MMMTTKMSSSELFIILAVALLAFGPKKLPMLARHIGQFIAWINRLQQQLGKAWQEELNKQQLEDNLKKAAIADKAYEADEGKKDLNPKN</sequence>
<keyword evidence="4" id="KW-0653">Protein transport</keyword>
<proteinExistence type="predicted"/>
<dbReference type="EMBL" id="LNYK01000033">
    <property type="protein sequence ID" value="KTD19783.1"/>
    <property type="molecule type" value="Genomic_DNA"/>
</dbReference>
<evidence type="ECO:0000256" key="4">
    <source>
        <dbReference type="ARBA" id="ARBA00022927"/>
    </source>
</evidence>
<gene>
    <name evidence="8" type="primary">tatB</name>
    <name evidence="8" type="ORF">Llon_1955</name>
</gene>
<comment type="subcellular location">
    <subcellularLocation>
        <location evidence="1">Membrane</location>
        <topology evidence="1">Single-pass membrane protein</topology>
    </subcellularLocation>
</comment>
<dbReference type="InterPro" id="IPR003369">
    <property type="entry name" value="TatA/B/E"/>
</dbReference>
<accession>A0A0W0VI48</accession>
<keyword evidence="3" id="KW-0812">Transmembrane</keyword>
<dbReference type="GO" id="GO:0015031">
    <property type="term" value="P:protein transport"/>
    <property type="evidence" value="ECO:0007669"/>
    <property type="project" value="UniProtKB-KW"/>
</dbReference>
<evidence type="ECO:0000313" key="9">
    <source>
        <dbReference type="Proteomes" id="UP000054997"/>
    </source>
</evidence>
<dbReference type="Gene3D" id="1.20.5.3310">
    <property type="match status" value="1"/>
</dbReference>
<name>A0A0W0VI48_9GAMM</name>
<keyword evidence="7" id="KW-0472">Membrane</keyword>
<organism evidence="8 9">
    <name type="scientific">Legionella londiniensis</name>
    <dbReference type="NCBI Taxonomy" id="45068"/>
    <lineage>
        <taxon>Bacteria</taxon>
        <taxon>Pseudomonadati</taxon>
        <taxon>Pseudomonadota</taxon>
        <taxon>Gammaproteobacteria</taxon>
        <taxon>Legionellales</taxon>
        <taxon>Legionellaceae</taxon>
        <taxon>Legionella</taxon>
    </lineage>
</organism>
<dbReference type="GO" id="GO:0016020">
    <property type="term" value="C:membrane"/>
    <property type="evidence" value="ECO:0007669"/>
    <property type="project" value="UniProtKB-ARBA"/>
</dbReference>
<comment type="caution">
    <text evidence="8">The sequence shown here is derived from an EMBL/GenBank/DDBJ whole genome shotgun (WGS) entry which is preliminary data.</text>
</comment>
<protein>
    <submittedName>
        <fullName evidence="8">TatB protein (Twin arginine translocation)</fullName>
    </submittedName>
</protein>
<evidence type="ECO:0000256" key="3">
    <source>
        <dbReference type="ARBA" id="ARBA00022692"/>
    </source>
</evidence>
<evidence type="ECO:0000256" key="6">
    <source>
        <dbReference type="ARBA" id="ARBA00023010"/>
    </source>
</evidence>
<keyword evidence="5" id="KW-1133">Transmembrane helix</keyword>
<dbReference type="AlphaFoldDB" id="A0A0W0VI48"/>
<reference evidence="8 9" key="1">
    <citation type="submission" date="2015-11" db="EMBL/GenBank/DDBJ databases">
        <title>Genomic analysis of 38 Legionella species identifies large and diverse effector repertoires.</title>
        <authorList>
            <person name="Burstein D."/>
            <person name="Amaro F."/>
            <person name="Zusman T."/>
            <person name="Lifshitz Z."/>
            <person name="Cohen O."/>
            <person name="Gilbert J.A."/>
            <person name="Pupko T."/>
            <person name="Shuman H.A."/>
            <person name="Segal G."/>
        </authorList>
    </citation>
    <scope>NUCLEOTIDE SEQUENCE [LARGE SCALE GENOMIC DNA]</scope>
    <source>
        <strain evidence="8 9">ATCC 49505</strain>
    </source>
</reference>
<keyword evidence="6" id="KW-0811">Translocation</keyword>